<reference evidence="4" key="1">
    <citation type="journal article" date="2023" name="Genome Biol. Evol.">
        <title>Long-read-based Genome Assembly of Drosophila gunungcola Reveals Fewer Chemosensory Genes in Flower-breeding Species.</title>
        <authorList>
            <person name="Negi A."/>
            <person name="Liao B.Y."/>
            <person name="Yeh S.D."/>
        </authorList>
    </citation>
    <scope>NUCLEOTIDE SEQUENCE</scope>
    <source>
        <strain evidence="4">Sukarami</strain>
    </source>
</reference>
<keyword evidence="3" id="KW-0472">Membrane</keyword>
<feature type="transmembrane region" description="Helical" evidence="3">
    <location>
        <begin position="12"/>
        <end position="33"/>
    </location>
</feature>
<dbReference type="AlphaFoldDB" id="A0A9P9YEQ2"/>
<organism evidence="4 5">
    <name type="scientific">Drosophila gunungcola</name>
    <name type="common">fruit fly</name>
    <dbReference type="NCBI Taxonomy" id="103775"/>
    <lineage>
        <taxon>Eukaryota</taxon>
        <taxon>Metazoa</taxon>
        <taxon>Ecdysozoa</taxon>
        <taxon>Arthropoda</taxon>
        <taxon>Hexapoda</taxon>
        <taxon>Insecta</taxon>
        <taxon>Pterygota</taxon>
        <taxon>Neoptera</taxon>
        <taxon>Endopterygota</taxon>
        <taxon>Diptera</taxon>
        <taxon>Brachycera</taxon>
        <taxon>Muscomorpha</taxon>
        <taxon>Ephydroidea</taxon>
        <taxon>Drosophilidae</taxon>
        <taxon>Drosophila</taxon>
        <taxon>Sophophora</taxon>
    </lineage>
</organism>
<comment type="caution">
    <text evidence="4">The sequence shown here is derived from an EMBL/GenBank/DDBJ whole genome shotgun (WGS) entry which is preliminary data.</text>
</comment>
<proteinExistence type="predicted"/>
<dbReference type="PANTHER" id="PTHR45627:SF26">
    <property type="entry name" value="ADENYLATE CYCLASE TYPE 1"/>
    <property type="match status" value="1"/>
</dbReference>
<accession>A0A9P9YEQ2</accession>
<keyword evidence="5" id="KW-1185">Reference proteome</keyword>
<dbReference type="GO" id="GO:0005886">
    <property type="term" value="C:plasma membrane"/>
    <property type="evidence" value="ECO:0007669"/>
    <property type="project" value="TreeGrafter"/>
</dbReference>
<gene>
    <name evidence="4" type="ORF">M5D96_011662</name>
</gene>
<dbReference type="EMBL" id="JAMKOV010000033">
    <property type="protein sequence ID" value="KAI8035613.1"/>
    <property type="molecule type" value="Genomic_DNA"/>
</dbReference>
<sequence length="109" mass="12301">MEREYHKDFDLGFTTAMGCSLLLLILGAALQVTALPRTLILLLLFLTAFIWVSAILMLLLAVRLKWIIWDISESFSLRMAITIFTVILIYSVGQVNVVSKQTKLVQSIN</sequence>
<keyword evidence="2" id="KW-0456">Lyase</keyword>
<dbReference type="Proteomes" id="UP001059596">
    <property type="component" value="Unassembled WGS sequence"/>
</dbReference>
<evidence type="ECO:0000256" key="1">
    <source>
        <dbReference type="ARBA" id="ARBA00022741"/>
    </source>
</evidence>
<dbReference type="GO" id="GO:0006171">
    <property type="term" value="P:cAMP biosynthetic process"/>
    <property type="evidence" value="ECO:0007669"/>
    <property type="project" value="TreeGrafter"/>
</dbReference>
<evidence type="ECO:0000256" key="2">
    <source>
        <dbReference type="ARBA" id="ARBA00023239"/>
    </source>
</evidence>
<evidence type="ECO:0000256" key="3">
    <source>
        <dbReference type="SAM" id="Phobius"/>
    </source>
</evidence>
<protein>
    <submittedName>
        <fullName evidence="4">Uncharacterized protein</fullName>
    </submittedName>
</protein>
<keyword evidence="3" id="KW-0812">Transmembrane</keyword>
<evidence type="ECO:0000313" key="4">
    <source>
        <dbReference type="EMBL" id="KAI8035613.1"/>
    </source>
</evidence>
<keyword evidence="1" id="KW-0547">Nucleotide-binding</keyword>
<dbReference type="GO" id="GO:0004016">
    <property type="term" value="F:adenylate cyclase activity"/>
    <property type="evidence" value="ECO:0007669"/>
    <property type="project" value="TreeGrafter"/>
</dbReference>
<dbReference type="GO" id="GO:0000166">
    <property type="term" value="F:nucleotide binding"/>
    <property type="evidence" value="ECO:0007669"/>
    <property type="project" value="UniProtKB-KW"/>
</dbReference>
<evidence type="ECO:0000313" key="5">
    <source>
        <dbReference type="Proteomes" id="UP001059596"/>
    </source>
</evidence>
<feature type="transmembrane region" description="Helical" evidence="3">
    <location>
        <begin position="39"/>
        <end position="63"/>
    </location>
</feature>
<keyword evidence="3" id="KW-1133">Transmembrane helix</keyword>
<dbReference type="PANTHER" id="PTHR45627">
    <property type="entry name" value="ADENYLATE CYCLASE TYPE 1"/>
    <property type="match status" value="1"/>
</dbReference>
<name>A0A9P9YEQ2_9MUSC</name>
<feature type="transmembrane region" description="Helical" evidence="3">
    <location>
        <begin position="75"/>
        <end position="93"/>
    </location>
</feature>
<dbReference type="GO" id="GO:0007189">
    <property type="term" value="P:adenylate cyclase-activating G protein-coupled receptor signaling pathway"/>
    <property type="evidence" value="ECO:0007669"/>
    <property type="project" value="TreeGrafter"/>
</dbReference>